<dbReference type="Gene3D" id="1.10.260.40">
    <property type="entry name" value="lambda repressor-like DNA-binding domains"/>
    <property type="match status" value="1"/>
</dbReference>
<proteinExistence type="predicted"/>
<dbReference type="SMART" id="SM00530">
    <property type="entry name" value="HTH_XRE"/>
    <property type="match status" value="1"/>
</dbReference>
<dbReference type="EMBL" id="CP108318">
    <property type="protein sequence ID" value="WTW60663.1"/>
    <property type="molecule type" value="Genomic_DNA"/>
</dbReference>
<dbReference type="SUPFAM" id="SSF47413">
    <property type="entry name" value="lambda repressor-like DNA-binding domains"/>
    <property type="match status" value="1"/>
</dbReference>
<protein>
    <submittedName>
        <fullName evidence="3">Helix-turn-helix domain-containing protein</fullName>
    </submittedName>
</protein>
<name>A0AAU2V1G3_9ACTN</name>
<dbReference type="AlphaFoldDB" id="A0AAU2V1G3"/>
<dbReference type="InterPro" id="IPR010982">
    <property type="entry name" value="Lambda_DNA-bd_dom_sf"/>
</dbReference>
<reference evidence="3" key="1">
    <citation type="submission" date="2022-10" db="EMBL/GenBank/DDBJ databases">
        <title>The complete genomes of actinobacterial strains from the NBC collection.</title>
        <authorList>
            <person name="Joergensen T.S."/>
            <person name="Alvarez Arevalo M."/>
            <person name="Sterndorff E.B."/>
            <person name="Faurdal D."/>
            <person name="Vuksanovic O."/>
            <person name="Mourched A.-S."/>
            <person name="Charusanti P."/>
            <person name="Shaw S."/>
            <person name="Blin K."/>
            <person name="Weber T."/>
        </authorList>
    </citation>
    <scope>NUCLEOTIDE SEQUENCE</scope>
    <source>
        <strain evidence="3">NBC_00003</strain>
    </source>
</reference>
<dbReference type="InterPro" id="IPR001387">
    <property type="entry name" value="Cro/C1-type_HTH"/>
</dbReference>
<evidence type="ECO:0000313" key="3">
    <source>
        <dbReference type="EMBL" id="WTW60663.1"/>
    </source>
</evidence>
<feature type="region of interest" description="Disordered" evidence="1">
    <location>
        <begin position="1"/>
        <end position="24"/>
    </location>
</feature>
<evidence type="ECO:0000256" key="1">
    <source>
        <dbReference type="SAM" id="MobiDB-lite"/>
    </source>
</evidence>
<sequence length="133" mass="13871">MSVRSRPLPGGHGGQHGKNLMDESFGQALRRLRGTRSLRNVAHLANCGKSYVADLEQDKKAPSPAIAAALDDALDAGGELRALAATPPGASLSAQAAALQAGAENDQLPELTADFADLNRLLTHRHSRPCADA</sequence>
<evidence type="ECO:0000259" key="2">
    <source>
        <dbReference type="SMART" id="SM00530"/>
    </source>
</evidence>
<feature type="domain" description="HTH cro/C1-type" evidence="2">
    <location>
        <begin position="28"/>
        <end position="81"/>
    </location>
</feature>
<accession>A0AAU2V1G3</accession>
<dbReference type="Pfam" id="PF13560">
    <property type="entry name" value="HTH_31"/>
    <property type="match status" value="1"/>
</dbReference>
<organism evidence="3">
    <name type="scientific">Streptomyces sp. NBC_00003</name>
    <dbReference type="NCBI Taxonomy" id="2903608"/>
    <lineage>
        <taxon>Bacteria</taxon>
        <taxon>Bacillati</taxon>
        <taxon>Actinomycetota</taxon>
        <taxon>Actinomycetes</taxon>
        <taxon>Kitasatosporales</taxon>
        <taxon>Streptomycetaceae</taxon>
        <taxon>Streptomyces</taxon>
    </lineage>
</organism>
<dbReference type="GO" id="GO:0003677">
    <property type="term" value="F:DNA binding"/>
    <property type="evidence" value="ECO:0007669"/>
    <property type="project" value="InterPro"/>
</dbReference>
<gene>
    <name evidence="3" type="ORF">OG549_08400</name>
</gene>